<accession>A0ABS1BR06</accession>
<gene>
    <name evidence="1" type="ORF">JDW22_03605</name>
</gene>
<evidence type="ECO:0000313" key="2">
    <source>
        <dbReference type="Proteomes" id="UP000614058"/>
    </source>
</evidence>
<proteinExistence type="predicted"/>
<evidence type="ECO:0000313" key="1">
    <source>
        <dbReference type="EMBL" id="MBK0395693.1"/>
    </source>
</evidence>
<name>A0ABS1BR06_9NEIS</name>
<dbReference type="EMBL" id="JAEHNZ010000001">
    <property type="protein sequence ID" value="MBK0395693.1"/>
    <property type="molecule type" value="Genomic_DNA"/>
</dbReference>
<organism evidence="1 2">
    <name type="scientific">Kingella bonacorsii</name>
    <dbReference type="NCBI Taxonomy" id="2796361"/>
    <lineage>
        <taxon>Bacteria</taxon>
        <taxon>Pseudomonadati</taxon>
        <taxon>Pseudomonadota</taxon>
        <taxon>Betaproteobacteria</taxon>
        <taxon>Neisseriales</taxon>
        <taxon>Neisseriaceae</taxon>
        <taxon>Kingella</taxon>
    </lineage>
</organism>
<sequence length="61" mass="7147">MRCCWRGMRFQAAFAEKAVHPRIHRQPENLKRPFPFNPHYSHHPFQAAFSIIGSLKPSSTK</sequence>
<reference evidence="1 2" key="1">
    <citation type="journal article" date="2021" name="Pathogens">
        <title>Isolation and Characterization of Kingella bonacorsii sp. nov., A Novel Kingella Species Detected in a Stable Periodontitis Subject.</title>
        <authorList>
            <person name="Antezack A."/>
            <person name="Boxberger M."/>
            <person name="Rolland C."/>
            <person name="Monnet-Corti V."/>
            <person name="La Scola B."/>
        </authorList>
    </citation>
    <scope>NUCLEOTIDE SEQUENCE [LARGE SCALE GENOMIC DNA]</scope>
    <source>
        <strain evidence="1 2">Marseille-Q4569</strain>
    </source>
</reference>
<protein>
    <submittedName>
        <fullName evidence="1">Uncharacterized protein</fullName>
    </submittedName>
</protein>
<comment type="caution">
    <text evidence="1">The sequence shown here is derived from an EMBL/GenBank/DDBJ whole genome shotgun (WGS) entry which is preliminary data.</text>
</comment>
<dbReference type="Proteomes" id="UP000614058">
    <property type="component" value="Unassembled WGS sequence"/>
</dbReference>
<keyword evidence="2" id="KW-1185">Reference proteome</keyword>
<dbReference type="RefSeq" id="WP_200521740.1">
    <property type="nucleotide sequence ID" value="NZ_JAEHNZ010000001.1"/>
</dbReference>